<dbReference type="RefSeq" id="WP_136640238.1">
    <property type="nucleotide sequence ID" value="NZ_QYRT01000001.1"/>
</dbReference>
<dbReference type="InterPro" id="IPR013738">
    <property type="entry name" value="Beta_galactosidase_Trimer"/>
</dbReference>
<evidence type="ECO:0000259" key="8">
    <source>
        <dbReference type="Pfam" id="PF02449"/>
    </source>
</evidence>
<dbReference type="GO" id="GO:0004565">
    <property type="term" value="F:beta-galactosidase activity"/>
    <property type="evidence" value="ECO:0007669"/>
    <property type="project" value="UniProtKB-EC"/>
</dbReference>
<comment type="caution">
    <text evidence="10">The sequence shown here is derived from an EMBL/GenBank/DDBJ whole genome shotgun (WGS) entry which is preliminary data.</text>
</comment>
<dbReference type="Gene3D" id="3.40.50.880">
    <property type="match status" value="1"/>
</dbReference>
<name>A0A4T2C8W8_9MICO</name>
<proteinExistence type="inferred from homology"/>
<evidence type="ECO:0000256" key="3">
    <source>
        <dbReference type="ARBA" id="ARBA00012756"/>
    </source>
</evidence>
<dbReference type="InterPro" id="IPR017853">
    <property type="entry name" value="GH"/>
</dbReference>
<evidence type="ECO:0000313" key="10">
    <source>
        <dbReference type="EMBL" id="TIH40905.1"/>
    </source>
</evidence>
<comment type="catalytic activity">
    <reaction evidence="1">
        <text>Hydrolysis of terminal non-reducing beta-D-galactose residues in beta-D-galactosides.</text>
        <dbReference type="EC" id="3.2.1.23"/>
    </reaction>
</comment>
<organism evidence="10 11">
    <name type="scientific">Subtercola vilae</name>
    <dbReference type="NCBI Taxonomy" id="2056433"/>
    <lineage>
        <taxon>Bacteria</taxon>
        <taxon>Bacillati</taxon>
        <taxon>Actinomycetota</taxon>
        <taxon>Actinomycetes</taxon>
        <taxon>Micrococcales</taxon>
        <taxon>Microbacteriaceae</taxon>
        <taxon>Subtercola</taxon>
    </lineage>
</organism>
<protein>
    <recommendedName>
        <fullName evidence="3">beta-galactosidase</fullName>
        <ecNumber evidence="3">3.2.1.23</ecNumber>
    </recommendedName>
</protein>
<evidence type="ECO:0000256" key="6">
    <source>
        <dbReference type="ARBA" id="ARBA00022833"/>
    </source>
</evidence>
<dbReference type="CDD" id="cd03143">
    <property type="entry name" value="A4_beta-galactosidase_middle_domain"/>
    <property type="match status" value="1"/>
</dbReference>
<dbReference type="GO" id="GO:0005975">
    <property type="term" value="P:carbohydrate metabolic process"/>
    <property type="evidence" value="ECO:0007669"/>
    <property type="project" value="InterPro"/>
</dbReference>
<accession>A0A4T2C8W8</accession>
<dbReference type="PANTHER" id="PTHR36447:SF2">
    <property type="entry name" value="BETA-GALACTOSIDASE YESZ"/>
    <property type="match status" value="1"/>
</dbReference>
<evidence type="ECO:0000256" key="5">
    <source>
        <dbReference type="ARBA" id="ARBA00022801"/>
    </source>
</evidence>
<reference evidence="10 11" key="1">
    <citation type="journal article" date="2019" name="Microorganisms">
        <title>Systematic Affiliation and Genome Analysis of Subtercola vilae DB165(T) with Particular Emphasis on Cold Adaptation of an Isolate from a High-Altitude Cold Volcano Lake.</title>
        <authorList>
            <person name="Villalobos A.S."/>
            <person name="Wiese J."/>
            <person name="Imhoff J.F."/>
            <person name="Dorador C."/>
            <person name="Keller A."/>
            <person name="Hentschel U."/>
        </authorList>
    </citation>
    <scope>NUCLEOTIDE SEQUENCE [LARGE SCALE GENOMIC DNA]</scope>
    <source>
        <strain evidence="10 11">DB165</strain>
    </source>
</reference>
<dbReference type="SUPFAM" id="SSF51445">
    <property type="entry name" value="(Trans)glycosidases"/>
    <property type="match status" value="1"/>
</dbReference>
<dbReference type="Pfam" id="PF02449">
    <property type="entry name" value="Glyco_hydro_42"/>
    <property type="match status" value="1"/>
</dbReference>
<dbReference type="Proteomes" id="UP000306192">
    <property type="component" value="Unassembled WGS sequence"/>
</dbReference>
<evidence type="ECO:0000313" key="11">
    <source>
        <dbReference type="Proteomes" id="UP000306192"/>
    </source>
</evidence>
<dbReference type="Gene3D" id="3.20.20.80">
    <property type="entry name" value="Glycosidases"/>
    <property type="match status" value="1"/>
</dbReference>
<feature type="domain" description="Beta-galactosidase trimerisation" evidence="9">
    <location>
        <begin position="410"/>
        <end position="635"/>
    </location>
</feature>
<keyword evidence="5" id="KW-0378">Hydrolase</keyword>
<dbReference type="GO" id="GO:0046872">
    <property type="term" value="F:metal ion binding"/>
    <property type="evidence" value="ECO:0007669"/>
    <property type="project" value="UniProtKB-KW"/>
</dbReference>
<dbReference type="PANTHER" id="PTHR36447">
    <property type="entry name" value="BETA-GALACTOSIDASE GANA"/>
    <property type="match status" value="1"/>
</dbReference>
<comment type="similarity">
    <text evidence="2">Belongs to the glycosyl hydrolase 42 family.</text>
</comment>
<dbReference type="InterPro" id="IPR013529">
    <property type="entry name" value="Glyco_hydro_42_N"/>
</dbReference>
<dbReference type="InterPro" id="IPR003476">
    <property type="entry name" value="Glyco_hydro_42"/>
</dbReference>
<dbReference type="AlphaFoldDB" id="A0A4T2C8W8"/>
<dbReference type="OrthoDB" id="9800974at2"/>
<dbReference type="EC" id="3.2.1.23" evidence="3"/>
<evidence type="ECO:0000256" key="2">
    <source>
        <dbReference type="ARBA" id="ARBA00005940"/>
    </source>
</evidence>
<dbReference type="SUPFAM" id="SSF52317">
    <property type="entry name" value="Class I glutamine amidotransferase-like"/>
    <property type="match status" value="1"/>
</dbReference>
<dbReference type="InterPro" id="IPR029062">
    <property type="entry name" value="Class_I_gatase-like"/>
</dbReference>
<evidence type="ECO:0000256" key="1">
    <source>
        <dbReference type="ARBA" id="ARBA00001412"/>
    </source>
</evidence>
<evidence type="ECO:0000259" key="9">
    <source>
        <dbReference type="Pfam" id="PF08532"/>
    </source>
</evidence>
<dbReference type="Pfam" id="PF08532">
    <property type="entry name" value="Glyco_hydro_42M"/>
    <property type="match status" value="1"/>
</dbReference>
<evidence type="ECO:0000256" key="4">
    <source>
        <dbReference type="ARBA" id="ARBA00022723"/>
    </source>
</evidence>
<dbReference type="EMBL" id="QYRT01000001">
    <property type="protein sequence ID" value="TIH40905.1"/>
    <property type="molecule type" value="Genomic_DNA"/>
</dbReference>
<gene>
    <name evidence="10" type="ORF">D4765_00400</name>
</gene>
<sequence length="721" mass="80136">MAHDNDTEKDAPAIRFGAAYYAEYQPSPRLETDMDLMQAAGFTVIRVGESVWSTWEPEPGVFDLDWLEPVLDAAHARGIGVILGTPTYAIPMWMKRLHPEVAADVETGKPMGWGMRQEMDFTNPAYLFYAERIIRQVIGRYADHPAVIGFQVDNEPGIRLLYNEGVFQRFVDELRHTYGDVETLNTEWGLVYWSHRLSTWADLWRPDGNFQPQYDLAWRRFQAKLVTEFIGWQADIVRTLVAPTKFVTTCISYDQLGVEDVELSARLDIASGNAYYEMEDSLEHPSSAARENGWIVKGTWALFHLADVMYSSKQGPFLITETNASSIGWSQLNFSPYDGQWKQAAWALISRGARMIEYWHWHTLHFGAETYWGGILPHSQVPGRTYAEIAELGAEITKAGEAVAASIPDADIAILYDSDSKWALSSQAPFQAPGQFFDTDSYRRIVASFYRGAFDAGVQVRLVRPQQLFASRGATTTARGFAAEHPVLVVPAFFTAADDELEWLDAYAAAGGHLVLGPRTAYADREGRARVEVKPALLTDASGIWYDEFANLNSDIALSVADPEGDTSFDLPTDARATAWIDGLNVTDATPLVSYEHPHFGQWPAITTRTHGVGDVTVVGTLPNQSLAEALMRWLVPEPIAGWADLPPSITVASSSTAAGDRIFVVHNWSWQSLSASAPTGLRDLLDDTVLAEGAAVTFGPWDVRLFTTNLTENHREKQNP</sequence>
<keyword evidence="11" id="KW-1185">Reference proteome</keyword>
<keyword evidence="6" id="KW-0862">Zinc</keyword>
<feature type="domain" description="Glycoside hydrolase family 42 N-terminal" evidence="8">
    <location>
        <begin position="20"/>
        <end position="398"/>
    </location>
</feature>
<keyword evidence="7" id="KW-0326">Glycosidase</keyword>
<dbReference type="GO" id="GO:0009341">
    <property type="term" value="C:beta-galactosidase complex"/>
    <property type="evidence" value="ECO:0007669"/>
    <property type="project" value="InterPro"/>
</dbReference>
<evidence type="ECO:0000256" key="7">
    <source>
        <dbReference type="ARBA" id="ARBA00023295"/>
    </source>
</evidence>
<keyword evidence="4" id="KW-0479">Metal-binding</keyword>